<comment type="subcellular location">
    <subcellularLocation>
        <location evidence="6">Cell membrane</location>
        <topology evidence="6">Multi-pass membrane protein</topology>
    </subcellularLocation>
    <subcellularLocation>
        <location evidence="1">Membrane</location>
        <topology evidence="1">Multi-pass membrane protein</topology>
    </subcellularLocation>
</comment>
<evidence type="ECO:0000256" key="5">
    <source>
        <dbReference type="ARBA" id="ARBA00023136"/>
    </source>
</evidence>
<dbReference type="PANTHER" id="PTHR43839:SF3">
    <property type="entry name" value="OLIGOPEPTIDE ABC TRANSPORTER, PERMEASE PROTEIN"/>
    <property type="match status" value="1"/>
</dbReference>
<feature type="transmembrane region" description="Helical" evidence="6">
    <location>
        <begin position="7"/>
        <end position="27"/>
    </location>
</feature>
<feature type="domain" description="ABC transmembrane type-1" evidence="7">
    <location>
        <begin position="77"/>
        <end position="285"/>
    </location>
</feature>
<feature type="transmembrane region" description="Helical" evidence="6">
    <location>
        <begin position="145"/>
        <end position="164"/>
    </location>
</feature>
<protein>
    <submittedName>
        <fullName evidence="8">D,D-dipeptide transport system permease protein DdpC</fullName>
    </submittedName>
</protein>
<proteinExistence type="inferred from homology"/>
<organism evidence="8 9">
    <name type="scientific">Sutcliffiella rhizosphaerae</name>
    <dbReference type="NCBI Taxonomy" id="2880967"/>
    <lineage>
        <taxon>Bacteria</taxon>
        <taxon>Bacillati</taxon>
        <taxon>Bacillota</taxon>
        <taxon>Bacilli</taxon>
        <taxon>Bacillales</taxon>
        <taxon>Bacillaceae</taxon>
        <taxon>Sutcliffiella</taxon>
    </lineage>
</organism>
<keyword evidence="5 6" id="KW-0472">Membrane</keyword>
<sequence>MLQNFYIKLGGIMLLLLLVVTFVFPFFPSIQEGLEGGRVTFLEDGGLTTAPYPPSPEFPLGSDRDGRSLISVLVVGAKDTLLIITLITVIRYAVGIILGVMASFGIRMVNSLLDTFDQMFSSLPVVFFAVLLLNLPFLLFMDNRFIVVIIIIALIEVGRVGVTIKDQILSIKKEPYIDAAITVGVSPLIMTKNYYIPNLLPTLIINFCYDLGRIALIVGQLGVFSIFVTQEFVQVDAGYGKIENNSLNWATLLGQAKKDIYTSYWIPLTAAMAILYLILTFNILGEGLRRVFERKGV</sequence>
<dbReference type="Pfam" id="PF00528">
    <property type="entry name" value="BPD_transp_1"/>
    <property type="match status" value="1"/>
</dbReference>
<dbReference type="Proteomes" id="UP000789833">
    <property type="component" value="Unassembled WGS sequence"/>
</dbReference>
<dbReference type="PANTHER" id="PTHR43839">
    <property type="entry name" value="OPPC IN A BINDING PROTEIN-DEPENDENT TRANSPORT SYSTEM"/>
    <property type="match status" value="1"/>
</dbReference>
<name>A0ABM8YQW2_9BACI</name>
<evidence type="ECO:0000256" key="1">
    <source>
        <dbReference type="ARBA" id="ARBA00004141"/>
    </source>
</evidence>
<evidence type="ECO:0000256" key="4">
    <source>
        <dbReference type="ARBA" id="ARBA00022989"/>
    </source>
</evidence>
<evidence type="ECO:0000259" key="7">
    <source>
        <dbReference type="PROSITE" id="PS50928"/>
    </source>
</evidence>
<evidence type="ECO:0000313" key="8">
    <source>
        <dbReference type="EMBL" id="CAG9622322.1"/>
    </source>
</evidence>
<dbReference type="SUPFAM" id="SSF161098">
    <property type="entry name" value="MetI-like"/>
    <property type="match status" value="1"/>
</dbReference>
<evidence type="ECO:0000256" key="6">
    <source>
        <dbReference type="RuleBase" id="RU363032"/>
    </source>
</evidence>
<keyword evidence="2 6" id="KW-0813">Transport</keyword>
<dbReference type="InterPro" id="IPR000515">
    <property type="entry name" value="MetI-like"/>
</dbReference>
<keyword evidence="3 6" id="KW-0812">Transmembrane</keyword>
<evidence type="ECO:0000313" key="9">
    <source>
        <dbReference type="Proteomes" id="UP000789833"/>
    </source>
</evidence>
<dbReference type="EMBL" id="CAKJTJ010000019">
    <property type="protein sequence ID" value="CAG9622322.1"/>
    <property type="molecule type" value="Genomic_DNA"/>
</dbReference>
<comment type="caution">
    <text evidence="8">The sequence shown here is derived from an EMBL/GenBank/DDBJ whole genome shotgun (WGS) entry which is preliminary data.</text>
</comment>
<evidence type="ECO:0000256" key="2">
    <source>
        <dbReference type="ARBA" id="ARBA00022448"/>
    </source>
</evidence>
<feature type="transmembrane region" description="Helical" evidence="6">
    <location>
        <begin position="118"/>
        <end position="139"/>
    </location>
</feature>
<comment type="similarity">
    <text evidence="6">Belongs to the binding-protein-dependent transport system permease family.</text>
</comment>
<dbReference type="InterPro" id="IPR035906">
    <property type="entry name" value="MetI-like_sf"/>
</dbReference>
<evidence type="ECO:0000256" key="3">
    <source>
        <dbReference type="ARBA" id="ARBA00022692"/>
    </source>
</evidence>
<accession>A0ABM8YQW2</accession>
<reference evidence="8 9" key="1">
    <citation type="submission" date="2021-10" db="EMBL/GenBank/DDBJ databases">
        <authorList>
            <person name="Criscuolo A."/>
        </authorList>
    </citation>
    <scope>NUCLEOTIDE SEQUENCE [LARGE SCALE GENOMIC DNA]</scope>
    <source>
        <strain evidence="9">CIP 111883</strain>
    </source>
</reference>
<dbReference type="PROSITE" id="PS50928">
    <property type="entry name" value="ABC_TM1"/>
    <property type="match status" value="1"/>
</dbReference>
<dbReference type="Gene3D" id="1.10.3720.10">
    <property type="entry name" value="MetI-like"/>
    <property type="match status" value="1"/>
</dbReference>
<gene>
    <name evidence="8" type="primary">ddpC_2</name>
    <name evidence="8" type="ORF">BACCIP111883_03113</name>
</gene>
<feature type="transmembrane region" description="Helical" evidence="6">
    <location>
        <begin position="81"/>
        <end position="106"/>
    </location>
</feature>
<keyword evidence="4 6" id="KW-1133">Transmembrane helix</keyword>
<keyword evidence="9" id="KW-1185">Reference proteome</keyword>
<feature type="transmembrane region" description="Helical" evidence="6">
    <location>
        <begin position="264"/>
        <end position="285"/>
    </location>
</feature>
<dbReference type="RefSeq" id="WP_230502674.1">
    <property type="nucleotide sequence ID" value="NZ_CAKJTJ010000019.1"/>
</dbReference>